<dbReference type="Pfam" id="PF03795">
    <property type="entry name" value="YCII"/>
    <property type="match status" value="1"/>
</dbReference>
<accession>A0A841FCN4</accession>
<name>A0A841FCN4_9ACTN</name>
<dbReference type="AlphaFoldDB" id="A0A841FCN4"/>
<reference evidence="3 4" key="1">
    <citation type="submission" date="2020-08" db="EMBL/GenBank/DDBJ databases">
        <title>Genomic Encyclopedia of Type Strains, Phase IV (KMG-IV): sequencing the most valuable type-strain genomes for metagenomic binning, comparative biology and taxonomic classification.</title>
        <authorList>
            <person name="Goeker M."/>
        </authorList>
    </citation>
    <scope>NUCLEOTIDE SEQUENCE [LARGE SCALE GENOMIC DNA]</scope>
    <source>
        <strain evidence="3 4">YIM 65646</strain>
    </source>
</reference>
<protein>
    <recommendedName>
        <fullName evidence="2">YCII-related domain-containing protein</fullName>
    </recommendedName>
</protein>
<comment type="caution">
    <text evidence="3">The sequence shown here is derived from an EMBL/GenBank/DDBJ whole genome shotgun (WGS) entry which is preliminary data.</text>
</comment>
<comment type="similarity">
    <text evidence="1">Belongs to the YciI family.</text>
</comment>
<dbReference type="Proteomes" id="UP000548476">
    <property type="component" value="Unassembled WGS sequence"/>
</dbReference>
<keyword evidence="4" id="KW-1185">Reference proteome</keyword>
<dbReference type="PANTHER" id="PTHR35174:SF3">
    <property type="entry name" value="BLL7171 PROTEIN"/>
    <property type="match status" value="1"/>
</dbReference>
<gene>
    <name evidence="3" type="ORF">HNR73_001876</name>
</gene>
<evidence type="ECO:0000259" key="2">
    <source>
        <dbReference type="Pfam" id="PF03795"/>
    </source>
</evidence>
<dbReference type="InterPro" id="IPR005545">
    <property type="entry name" value="YCII"/>
</dbReference>
<dbReference type="SUPFAM" id="SSF54909">
    <property type="entry name" value="Dimeric alpha+beta barrel"/>
    <property type="match status" value="1"/>
</dbReference>
<dbReference type="RefSeq" id="WP_184786867.1">
    <property type="nucleotide sequence ID" value="NZ_BONT01000013.1"/>
</dbReference>
<proteinExistence type="inferred from homology"/>
<evidence type="ECO:0000256" key="1">
    <source>
        <dbReference type="ARBA" id="ARBA00007689"/>
    </source>
</evidence>
<dbReference type="Gene3D" id="3.30.70.1060">
    <property type="entry name" value="Dimeric alpha+beta barrel"/>
    <property type="match status" value="1"/>
</dbReference>
<dbReference type="EMBL" id="JACHGT010000003">
    <property type="protein sequence ID" value="MBB6034026.1"/>
    <property type="molecule type" value="Genomic_DNA"/>
</dbReference>
<dbReference type="PANTHER" id="PTHR35174">
    <property type="entry name" value="BLL7171 PROTEIN-RELATED"/>
    <property type="match status" value="1"/>
</dbReference>
<sequence>MRYLFLGYADENAERSLPPEELTRVVRLHEAFGAEMRAEGRFVAGVGLEGSGASFTVRRSADGDDLVTDGPFAETAEQIGGLFILECADREEAIALAKRIPFSPGLTIEVRPAPA</sequence>
<dbReference type="InterPro" id="IPR011008">
    <property type="entry name" value="Dimeric_a/b-barrel"/>
</dbReference>
<evidence type="ECO:0000313" key="3">
    <source>
        <dbReference type="EMBL" id="MBB6034026.1"/>
    </source>
</evidence>
<organism evidence="3 4">
    <name type="scientific">Phytomonospora endophytica</name>
    <dbReference type="NCBI Taxonomy" id="714109"/>
    <lineage>
        <taxon>Bacteria</taxon>
        <taxon>Bacillati</taxon>
        <taxon>Actinomycetota</taxon>
        <taxon>Actinomycetes</taxon>
        <taxon>Micromonosporales</taxon>
        <taxon>Micromonosporaceae</taxon>
        <taxon>Phytomonospora</taxon>
    </lineage>
</organism>
<evidence type="ECO:0000313" key="4">
    <source>
        <dbReference type="Proteomes" id="UP000548476"/>
    </source>
</evidence>
<feature type="domain" description="YCII-related" evidence="2">
    <location>
        <begin position="1"/>
        <end position="104"/>
    </location>
</feature>